<dbReference type="GO" id="GO:0046872">
    <property type="term" value="F:metal ion binding"/>
    <property type="evidence" value="ECO:0007669"/>
    <property type="project" value="UniProtKB-KW"/>
</dbReference>
<dbReference type="GO" id="GO:0005737">
    <property type="term" value="C:cytoplasm"/>
    <property type="evidence" value="ECO:0007669"/>
    <property type="project" value="TreeGrafter"/>
</dbReference>
<dbReference type="CDD" id="cd21298">
    <property type="entry name" value="CH_PLS_rpt3"/>
    <property type="match status" value="1"/>
</dbReference>
<dbReference type="CDD" id="cd21301">
    <property type="entry name" value="CH_PLS_rpt4"/>
    <property type="match status" value="1"/>
</dbReference>
<dbReference type="GO" id="GO:0051639">
    <property type="term" value="P:actin filament network formation"/>
    <property type="evidence" value="ECO:0007669"/>
    <property type="project" value="TreeGrafter"/>
</dbReference>
<keyword evidence="4" id="KW-0009">Actin-binding</keyword>
<dbReference type="PROSITE" id="PS50021">
    <property type="entry name" value="CH"/>
    <property type="match status" value="4"/>
</dbReference>
<dbReference type="PANTHER" id="PTHR19961:SF18">
    <property type="entry name" value="FI19014P1"/>
    <property type="match status" value="1"/>
</dbReference>
<dbReference type="InterPro" id="IPR039959">
    <property type="entry name" value="Fimbrin/Plastin"/>
</dbReference>
<dbReference type="Gene3D" id="1.10.418.10">
    <property type="entry name" value="Calponin-like domain"/>
    <property type="match status" value="4"/>
</dbReference>
<evidence type="ECO:0000313" key="6">
    <source>
        <dbReference type="EMBL" id="KII65035.1"/>
    </source>
</evidence>
<evidence type="ECO:0000256" key="3">
    <source>
        <dbReference type="ARBA" id="ARBA00022837"/>
    </source>
</evidence>
<evidence type="ECO:0000256" key="2">
    <source>
        <dbReference type="ARBA" id="ARBA00022737"/>
    </source>
</evidence>
<comment type="caution">
    <text evidence="6">The sequence shown here is derived from an EMBL/GenBank/DDBJ whole genome shotgun (WGS) entry which is preliminary data.</text>
</comment>
<feature type="domain" description="Calponin-homology (CH)" evidence="5">
    <location>
        <begin position="497"/>
        <end position="605"/>
    </location>
</feature>
<dbReference type="InterPro" id="IPR001715">
    <property type="entry name" value="CH_dom"/>
</dbReference>
<dbReference type="OrthoDB" id="431378at2759"/>
<dbReference type="SMART" id="SM00033">
    <property type="entry name" value="CH"/>
    <property type="match status" value="4"/>
</dbReference>
<dbReference type="InterPro" id="IPR036872">
    <property type="entry name" value="CH_dom_sf"/>
</dbReference>
<evidence type="ECO:0000259" key="5">
    <source>
        <dbReference type="PROSITE" id="PS50021"/>
    </source>
</evidence>
<dbReference type="FunFam" id="1.10.418.10:FF:000010">
    <property type="entry name" value="Plastin-3 isoform 1"/>
    <property type="match status" value="1"/>
</dbReference>
<dbReference type="OMA" id="WQLMRKN"/>
<evidence type="ECO:0000256" key="1">
    <source>
        <dbReference type="ARBA" id="ARBA00022723"/>
    </source>
</evidence>
<keyword evidence="2" id="KW-0677">Repeat</keyword>
<feature type="domain" description="Calponin-homology (CH)" evidence="5">
    <location>
        <begin position="255"/>
        <end position="361"/>
    </location>
</feature>
<proteinExistence type="predicted"/>
<reference evidence="6 7" key="1">
    <citation type="journal article" date="2014" name="Genome Biol. Evol.">
        <title>The genome of the myxosporean Thelohanellus kitauei shows adaptations to nutrient acquisition within its fish host.</title>
        <authorList>
            <person name="Yang Y."/>
            <person name="Xiong J."/>
            <person name="Zhou Z."/>
            <person name="Huo F."/>
            <person name="Miao W."/>
            <person name="Ran C."/>
            <person name="Liu Y."/>
            <person name="Zhang J."/>
            <person name="Feng J."/>
            <person name="Wang M."/>
            <person name="Wang M."/>
            <person name="Wang L."/>
            <person name="Yao B."/>
        </authorList>
    </citation>
    <scope>NUCLEOTIDE SEQUENCE [LARGE SCALE GENOMIC DNA]</scope>
    <source>
        <strain evidence="6">Wuqing</strain>
    </source>
</reference>
<dbReference type="GO" id="GO:0032432">
    <property type="term" value="C:actin filament bundle"/>
    <property type="evidence" value="ECO:0007669"/>
    <property type="project" value="TreeGrafter"/>
</dbReference>
<keyword evidence="1" id="KW-0479">Metal-binding</keyword>
<name>A0A0C2MKZ4_THEKT</name>
<dbReference type="PANTHER" id="PTHR19961">
    <property type="entry name" value="FIMBRIN/PLASTIN"/>
    <property type="match status" value="1"/>
</dbReference>
<dbReference type="Pfam" id="PF00307">
    <property type="entry name" value="CH"/>
    <property type="match status" value="4"/>
</dbReference>
<dbReference type="SUPFAM" id="SSF47576">
    <property type="entry name" value="Calponin-homology domain, CH-domain"/>
    <property type="match status" value="1"/>
</dbReference>
<dbReference type="GO" id="GO:0051017">
    <property type="term" value="P:actin filament bundle assembly"/>
    <property type="evidence" value="ECO:0007669"/>
    <property type="project" value="InterPro"/>
</dbReference>
<dbReference type="PROSITE" id="PS00020">
    <property type="entry name" value="ACTININ_2"/>
    <property type="match status" value="1"/>
</dbReference>
<dbReference type="EMBL" id="JWZT01004031">
    <property type="protein sequence ID" value="KII65035.1"/>
    <property type="molecule type" value="Genomic_DNA"/>
</dbReference>
<evidence type="ECO:0000313" key="7">
    <source>
        <dbReference type="Proteomes" id="UP000031668"/>
    </source>
</evidence>
<gene>
    <name evidence="6" type="ORF">RF11_10756</name>
</gene>
<feature type="domain" description="Calponin-homology (CH)" evidence="5">
    <location>
        <begin position="111"/>
        <end position="227"/>
    </location>
</feature>
<sequence length="608" mass="67375">MALDPSLVQELKESYDKIASEKTITRDTVGEVFKEAGEAQPAFQIRDVCDKMGKKEGATVSFDDFIKMCQALDLTKLKSNKYKDHVQAKTGVTVLSGYEQTASGTLHSVTDAERVSFTNYINRVLADDPDVKKRLPLNPEGDDLYVALQDGLILCKLVNIAVPGTVDERAINKAKITTFTSIENLNLGLNSCVAIGCHVVNVHSQDIMDKRVHLILGVLWQIIKLAMFKGIDLKVTPDLACMLRPGETLKDLLSLTPEELLLRWVNYQIEKVGYPGHVTNFGTDLKDSSVYAALEEAIMKNKMVHSRPAITSHADHLKRAGMVVENAVNAGVISMASAYDIVNCNHKLNMVFLADMFNRYPNLQAVEDQPVIEETREEKCYRNWMNSLGVSPFVSYLYSDLSTGNILLQLFDILTPKCVNWQKVNKPPFKENRAMLEKLENCNMVIDLAKKHGLSVVGVSGDNIINGPTNLVLGLVWQMMARYNLQILQTLSGSDKPINDQSIIAWINGKLSNSKSKITVQSFKDPSVMNAHAIFDLVEALRPNTVAKNLVLAGKTDEEKLTNANLAISLCRKIGAKVYALPEDVVEGKAKMVMTIFACLMIVDLSPK</sequence>
<feature type="domain" description="Calponin-homology (CH)" evidence="5">
    <location>
        <begin position="375"/>
        <end position="484"/>
    </location>
</feature>
<protein>
    <submittedName>
        <fullName evidence="6">Plastin-2</fullName>
    </submittedName>
</protein>
<keyword evidence="3" id="KW-0106">Calcium</keyword>
<dbReference type="InterPro" id="IPR001589">
    <property type="entry name" value="Actinin_actin-bd_CS"/>
</dbReference>
<dbReference type="GO" id="GO:0005884">
    <property type="term" value="C:actin filament"/>
    <property type="evidence" value="ECO:0007669"/>
    <property type="project" value="TreeGrafter"/>
</dbReference>
<dbReference type="GO" id="GO:0051015">
    <property type="term" value="F:actin filament binding"/>
    <property type="evidence" value="ECO:0007669"/>
    <property type="project" value="InterPro"/>
</dbReference>
<dbReference type="AlphaFoldDB" id="A0A0C2MKZ4"/>
<evidence type="ECO:0000256" key="4">
    <source>
        <dbReference type="ARBA" id="ARBA00023203"/>
    </source>
</evidence>
<keyword evidence="7" id="KW-1185">Reference proteome</keyword>
<dbReference type="Proteomes" id="UP000031668">
    <property type="component" value="Unassembled WGS sequence"/>
</dbReference>
<organism evidence="6 7">
    <name type="scientific">Thelohanellus kitauei</name>
    <name type="common">Myxosporean</name>
    <dbReference type="NCBI Taxonomy" id="669202"/>
    <lineage>
        <taxon>Eukaryota</taxon>
        <taxon>Metazoa</taxon>
        <taxon>Cnidaria</taxon>
        <taxon>Myxozoa</taxon>
        <taxon>Myxosporea</taxon>
        <taxon>Bivalvulida</taxon>
        <taxon>Platysporina</taxon>
        <taxon>Myxobolidae</taxon>
        <taxon>Thelohanellus</taxon>
    </lineage>
</organism>
<accession>A0A0C2MKZ4</accession>